<evidence type="ECO:0000256" key="1">
    <source>
        <dbReference type="ARBA" id="ARBA00001968"/>
    </source>
</evidence>
<dbReference type="GO" id="GO:0046872">
    <property type="term" value="F:metal ion binding"/>
    <property type="evidence" value="ECO:0007669"/>
    <property type="project" value="UniProtKB-KW"/>
</dbReference>
<dbReference type="GO" id="GO:0000166">
    <property type="term" value="F:nucleotide binding"/>
    <property type="evidence" value="ECO:0007669"/>
    <property type="project" value="UniProtKB-KW"/>
</dbReference>
<comment type="function">
    <text evidence="6">Decapping enzyme for NAD-capped RNAs: specifically hydrolyzes the nicotinamide adenine dinucleotide (NAD) cap from a subset of RNAs by removing the entire NAD moiety from the 5'-end of an NAD-capped RNA.</text>
</comment>
<dbReference type="GO" id="GO:0000956">
    <property type="term" value="P:nuclear-transcribed mRNA catabolic process"/>
    <property type="evidence" value="ECO:0007669"/>
    <property type="project" value="TreeGrafter"/>
</dbReference>
<keyword evidence="6" id="KW-0539">Nucleus</keyword>
<dbReference type="PANTHER" id="PTHR12395:SF9">
    <property type="entry name" value="DECAPPING AND EXORIBONUCLEASE PROTEIN"/>
    <property type="match status" value="1"/>
</dbReference>
<dbReference type="InterPro" id="IPR013961">
    <property type="entry name" value="RAI1"/>
</dbReference>
<evidence type="ECO:0000256" key="4">
    <source>
        <dbReference type="ARBA" id="ARBA00044692"/>
    </source>
</evidence>
<comment type="catalytic activity">
    <reaction evidence="3">
        <text>a 5'-end (N(7)-methyl 5'-triphosphoguanosine)-ribonucleoside-ribonucleotide in mRNA + H2O = a (N(7)-methyl 5'-triphosphoguanosine)-nucleoside + a 5'-end phospho-ribonucleoside in mRNA + H(+)</text>
        <dbReference type="Rhea" id="RHEA:66928"/>
        <dbReference type="Rhea" id="RHEA-COMP:15692"/>
        <dbReference type="Rhea" id="RHEA-COMP:17313"/>
        <dbReference type="ChEBI" id="CHEBI:15377"/>
        <dbReference type="ChEBI" id="CHEBI:15378"/>
        <dbReference type="ChEBI" id="CHEBI:138282"/>
        <dbReference type="ChEBI" id="CHEBI:172876"/>
        <dbReference type="ChEBI" id="CHEBI:172877"/>
    </reaction>
    <physiologicalReaction direction="left-to-right" evidence="3">
        <dbReference type="Rhea" id="RHEA:66929"/>
    </physiologicalReaction>
</comment>
<dbReference type="GO" id="GO:0110155">
    <property type="term" value="P:NAD-cap decapping"/>
    <property type="evidence" value="ECO:0007669"/>
    <property type="project" value="TreeGrafter"/>
</dbReference>
<proteinExistence type="inferred from homology"/>
<gene>
    <name evidence="8" type="ORF">BJ322DRAFT_1084144</name>
</gene>
<comment type="catalytic activity">
    <reaction evidence="5">
        <text>a 5'-end NAD(+)-phospho-ribonucleoside in mRNA + H2O = a 5'-end phospho-ribonucleoside in mRNA + NAD(+) + H(+)</text>
        <dbReference type="Rhea" id="RHEA:60880"/>
        <dbReference type="Rhea" id="RHEA-COMP:15692"/>
        <dbReference type="Rhea" id="RHEA-COMP:15698"/>
        <dbReference type="ChEBI" id="CHEBI:15377"/>
        <dbReference type="ChEBI" id="CHEBI:15378"/>
        <dbReference type="ChEBI" id="CHEBI:57540"/>
        <dbReference type="ChEBI" id="CHEBI:138282"/>
        <dbReference type="ChEBI" id="CHEBI:144029"/>
    </reaction>
    <physiologicalReaction direction="left-to-right" evidence="5">
        <dbReference type="Rhea" id="RHEA:60881"/>
    </physiologicalReaction>
</comment>
<evidence type="ECO:0000256" key="3">
    <source>
        <dbReference type="ARBA" id="ARBA00044676"/>
    </source>
</evidence>
<dbReference type="GO" id="GO:0004518">
    <property type="term" value="F:nuclease activity"/>
    <property type="evidence" value="ECO:0007669"/>
    <property type="project" value="UniProtKB-KW"/>
</dbReference>
<keyword evidence="6" id="KW-0547">Nucleotide-binding</keyword>
<evidence type="ECO:0000256" key="6">
    <source>
        <dbReference type="RuleBase" id="RU367113"/>
    </source>
</evidence>
<dbReference type="Pfam" id="PF08652">
    <property type="entry name" value="RAI1"/>
    <property type="match status" value="1"/>
</dbReference>
<comment type="subcellular location">
    <subcellularLocation>
        <location evidence="6">Nucleus</location>
    </subcellularLocation>
</comment>
<evidence type="ECO:0000313" key="8">
    <source>
        <dbReference type="EMBL" id="KAF9780000.1"/>
    </source>
</evidence>
<reference evidence="8" key="2">
    <citation type="submission" date="2020-11" db="EMBL/GenBank/DDBJ databases">
        <authorList>
            <consortium name="DOE Joint Genome Institute"/>
            <person name="Kuo A."/>
            <person name="Miyauchi S."/>
            <person name="Kiss E."/>
            <person name="Drula E."/>
            <person name="Kohler A."/>
            <person name="Sanchez-Garcia M."/>
            <person name="Andreopoulos B."/>
            <person name="Barry K.W."/>
            <person name="Bonito G."/>
            <person name="Buee M."/>
            <person name="Carver A."/>
            <person name="Chen C."/>
            <person name="Cichocki N."/>
            <person name="Clum A."/>
            <person name="Culley D."/>
            <person name="Crous P.W."/>
            <person name="Fauchery L."/>
            <person name="Girlanda M."/>
            <person name="Hayes R."/>
            <person name="Keri Z."/>
            <person name="Labutti K."/>
            <person name="Lipzen A."/>
            <person name="Lombard V."/>
            <person name="Magnuson J."/>
            <person name="Maillard F."/>
            <person name="Morin E."/>
            <person name="Murat C."/>
            <person name="Nolan M."/>
            <person name="Ohm R."/>
            <person name="Pangilinan J."/>
            <person name="Pereira M."/>
            <person name="Perotto S."/>
            <person name="Peter M."/>
            <person name="Riley R."/>
            <person name="Sitrit Y."/>
            <person name="Stielow B."/>
            <person name="Szollosi G."/>
            <person name="Zifcakova L."/>
            <person name="Stursova M."/>
            <person name="Spatafora J.W."/>
            <person name="Tedersoo L."/>
            <person name="Vaario L.-M."/>
            <person name="Yamada A."/>
            <person name="Yan M."/>
            <person name="Wang P."/>
            <person name="Xu J."/>
            <person name="Bruns T."/>
            <person name="Baldrian P."/>
            <person name="Vilgalys R."/>
            <person name="Henrissat B."/>
            <person name="Grigoriev I.V."/>
            <person name="Hibbett D."/>
            <person name="Nagy L.G."/>
            <person name="Martin F.M."/>
        </authorList>
    </citation>
    <scope>NUCLEOTIDE SEQUENCE</scope>
    <source>
        <strain evidence="8">UH-Tt-Lm1</strain>
    </source>
</reference>
<dbReference type="EMBL" id="WIUZ02000017">
    <property type="protein sequence ID" value="KAF9780000.1"/>
    <property type="molecule type" value="Genomic_DNA"/>
</dbReference>
<dbReference type="PANTHER" id="PTHR12395">
    <property type="entry name" value="DOM-3 RELATED"/>
    <property type="match status" value="1"/>
</dbReference>
<dbReference type="InterPro" id="IPR039039">
    <property type="entry name" value="RAI1-like_fam"/>
</dbReference>
<name>A0A9P6L2Y4_9AGAM</name>
<evidence type="ECO:0000256" key="5">
    <source>
        <dbReference type="ARBA" id="ARBA00048124"/>
    </source>
</evidence>
<dbReference type="GO" id="GO:0005634">
    <property type="term" value="C:nucleus"/>
    <property type="evidence" value="ECO:0007669"/>
    <property type="project" value="UniProtKB-SubCell"/>
</dbReference>
<dbReference type="EC" id="3.6.1.-" evidence="6"/>
<keyword evidence="6" id="KW-0694">RNA-binding</keyword>
<comment type="catalytic activity">
    <reaction evidence="4">
        <text>a 5'-end triphospho-ribonucleoside in mRNA + H2O = a 5'-end phospho-ribonucleoside in mRNA + diphosphate + H(+)</text>
        <dbReference type="Rhea" id="RHEA:78683"/>
        <dbReference type="Rhea" id="RHEA-COMP:15692"/>
        <dbReference type="Rhea" id="RHEA-COMP:17164"/>
        <dbReference type="ChEBI" id="CHEBI:15377"/>
        <dbReference type="ChEBI" id="CHEBI:15378"/>
        <dbReference type="ChEBI" id="CHEBI:33019"/>
        <dbReference type="ChEBI" id="CHEBI:138282"/>
        <dbReference type="ChEBI" id="CHEBI:167618"/>
    </reaction>
    <physiologicalReaction direction="left-to-right" evidence="4">
        <dbReference type="Rhea" id="RHEA:78684"/>
    </physiologicalReaction>
</comment>
<dbReference type="GO" id="GO:0003723">
    <property type="term" value="F:RNA binding"/>
    <property type="evidence" value="ECO:0007669"/>
    <property type="project" value="UniProtKB-KW"/>
</dbReference>
<comment type="similarity">
    <text evidence="2 6">Belongs to the DXO/Dom3Z family.</text>
</comment>
<comment type="cofactor">
    <cofactor evidence="1 6">
        <name>a divalent metal cation</name>
        <dbReference type="ChEBI" id="CHEBI:60240"/>
    </cofactor>
</comment>
<evidence type="ECO:0000259" key="7">
    <source>
        <dbReference type="Pfam" id="PF08652"/>
    </source>
</evidence>
<dbReference type="AlphaFoldDB" id="A0A9P6L2Y4"/>
<accession>A0A9P6L2Y4</accession>
<dbReference type="GO" id="GO:0005829">
    <property type="term" value="C:cytosol"/>
    <property type="evidence" value="ECO:0007669"/>
    <property type="project" value="TreeGrafter"/>
</dbReference>
<keyword evidence="6" id="KW-0540">Nuclease</keyword>
<evidence type="ECO:0000256" key="2">
    <source>
        <dbReference type="ARBA" id="ARBA00006562"/>
    </source>
</evidence>
<keyword evidence="6" id="KW-0479">Metal-binding</keyword>
<organism evidence="8 9">
    <name type="scientific">Thelephora terrestris</name>
    <dbReference type="NCBI Taxonomy" id="56493"/>
    <lineage>
        <taxon>Eukaryota</taxon>
        <taxon>Fungi</taxon>
        <taxon>Dikarya</taxon>
        <taxon>Basidiomycota</taxon>
        <taxon>Agaricomycotina</taxon>
        <taxon>Agaricomycetes</taxon>
        <taxon>Thelephorales</taxon>
        <taxon>Thelephoraceae</taxon>
        <taxon>Thelephora</taxon>
    </lineage>
</organism>
<dbReference type="Proteomes" id="UP000736335">
    <property type="component" value="Unassembled WGS sequence"/>
</dbReference>
<evidence type="ECO:0000313" key="9">
    <source>
        <dbReference type="Proteomes" id="UP000736335"/>
    </source>
</evidence>
<dbReference type="GO" id="GO:0034353">
    <property type="term" value="F:mRNA 5'-diphosphatase activity"/>
    <property type="evidence" value="ECO:0007669"/>
    <property type="project" value="TreeGrafter"/>
</dbReference>
<sequence length="344" mass="38315">MPLFLSPLSLSIMDPPHFLGNFASPEPLNTDAVGSPKQIAYYSCFPGPTNEHEYQSRSALKLYSPPIVPFSFIKAPDRATWSNECDYLDSLSRPEVEPIIASCQRAGCTVDLQEADVIAKRGALVNLAVGKGDEYDVSFVDGKLHILRKSFEFRTEIKSSGPYYGDCFEKLCTRPMTPKPHGIFFSVVRRKIGGLNVIMAGEVDCSSSKGTEPDMEDYIELKTVKKPDQRRPPGRSNELFPKWYMQSHLLGVQVLQIGYRDFKNRVFGIVRKPIKQLLREAQKYAPSFDPAVDMGRVHAIISALLVHFRGLGPSVSAQDRFVLRVDANGDAWITSDPDSPNLAA</sequence>
<feature type="domain" description="RAI1-like" evidence="7">
    <location>
        <begin position="35"/>
        <end position="307"/>
    </location>
</feature>
<dbReference type="OrthoDB" id="5853397at2759"/>
<keyword evidence="9" id="KW-1185">Reference proteome</keyword>
<protein>
    <recommendedName>
        <fullName evidence="6">Decapping nuclease</fullName>
        <ecNumber evidence="6">3.6.1.-</ecNumber>
    </recommendedName>
</protein>
<reference evidence="8" key="1">
    <citation type="journal article" date="2020" name="Nat. Commun.">
        <title>Large-scale genome sequencing of mycorrhizal fungi provides insights into the early evolution of symbiotic traits.</title>
        <authorList>
            <person name="Miyauchi S."/>
            <person name="Kiss E."/>
            <person name="Kuo A."/>
            <person name="Drula E."/>
            <person name="Kohler A."/>
            <person name="Sanchez-Garcia M."/>
            <person name="Morin E."/>
            <person name="Andreopoulos B."/>
            <person name="Barry K.W."/>
            <person name="Bonito G."/>
            <person name="Buee M."/>
            <person name="Carver A."/>
            <person name="Chen C."/>
            <person name="Cichocki N."/>
            <person name="Clum A."/>
            <person name="Culley D."/>
            <person name="Crous P.W."/>
            <person name="Fauchery L."/>
            <person name="Girlanda M."/>
            <person name="Hayes R.D."/>
            <person name="Keri Z."/>
            <person name="LaButti K."/>
            <person name="Lipzen A."/>
            <person name="Lombard V."/>
            <person name="Magnuson J."/>
            <person name="Maillard F."/>
            <person name="Murat C."/>
            <person name="Nolan M."/>
            <person name="Ohm R.A."/>
            <person name="Pangilinan J."/>
            <person name="Pereira M.F."/>
            <person name="Perotto S."/>
            <person name="Peter M."/>
            <person name="Pfister S."/>
            <person name="Riley R."/>
            <person name="Sitrit Y."/>
            <person name="Stielow J.B."/>
            <person name="Szollosi G."/>
            <person name="Zifcakova L."/>
            <person name="Stursova M."/>
            <person name="Spatafora J.W."/>
            <person name="Tedersoo L."/>
            <person name="Vaario L.M."/>
            <person name="Yamada A."/>
            <person name="Yan M."/>
            <person name="Wang P."/>
            <person name="Xu J."/>
            <person name="Bruns T."/>
            <person name="Baldrian P."/>
            <person name="Vilgalys R."/>
            <person name="Dunand C."/>
            <person name="Henrissat B."/>
            <person name="Grigoriev I.V."/>
            <person name="Hibbett D."/>
            <person name="Nagy L.G."/>
            <person name="Martin F.M."/>
        </authorList>
    </citation>
    <scope>NUCLEOTIDE SEQUENCE</scope>
    <source>
        <strain evidence="8">UH-Tt-Lm1</strain>
    </source>
</reference>
<keyword evidence="6" id="KW-0378">Hydrolase</keyword>
<comment type="caution">
    <text evidence="8">The sequence shown here is derived from an EMBL/GenBank/DDBJ whole genome shotgun (WGS) entry which is preliminary data.</text>
</comment>